<evidence type="ECO:0000256" key="12">
    <source>
        <dbReference type="SAM" id="Phobius"/>
    </source>
</evidence>
<dbReference type="GO" id="GO:0009055">
    <property type="term" value="F:electron transfer activity"/>
    <property type="evidence" value="ECO:0007669"/>
    <property type="project" value="InterPro"/>
</dbReference>
<keyword evidence="5 12" id="KW-0812">Transmembrane</keyword>
<keyword evidence="9" id="KW-0408">Iron</keyword>
<accession>A0A3B0XHK9</accession>
<comment type="similarity">
    <text evidence="11">Belongs to the cytochrome b561 family.</text>
</comment>
<dbReference type="Pfam" id="PF01292">
    <property type="entry name" value="Ni_hydr_CYTB"/>
    <property type="match status" value="1"/>
</dbReference>
<keyword evidence="8 12" id="KW-1133">Transmembrane helix</keyword>
<feature type="transmembrane region" description="Helical" evidence="12">
    <location>
        <begin position="148"/>
        <end position="172"/>
    </location>
</feature>
<dbReference type="PANTHER" id="PTHR30529:SF1">
    <property type="entry name" value="CYTOCHROME B561 HOMOLOG 2"/>
    <property type="match status" value="1"/>
</dbReference>
<dbReference type="GO" id="GO:0020037">
    <property type="term" value="F:heme binding"/>
    <property type="evidence" value="ECO:0007669"/>
    <property type="project" value="TreeGrafter"/>
</dbReference>
<feature type="domain" description="Cytochrome b561 bacterial/Ni-hydrogenase" evidence="13">
    <location>
        <begin position="13"/>
        <end position="181"/>
    </location>
</feature>
<keyword evidence="4" id="KW-0349">Heme</keyword>
<evidence type="ECO:0000256" key="11">
    <source>
        <dbReference type="ARBA" id="ARBA00037975"/>
    </source>
</evidence>
<dbReference type="GO" id="GO:0022904">
    <property type="term" value="P:respiratory electron transport chain"/>
    <property type="evidence" value="ECO:0007669"/>
    <property type="project" value="InterPro"/>
</dbReference>
<feature type="transmembrane region" description="Helical" evidence="12">
    <location>
        <begin position="12"/>
        <end position="34"/>
    </location>
</feature>
<dbReference type="InterPro" id="IPR011577">
    <property type="entry name" value="Cyt_b561_bac/Ni-Hgenase"/>
</dbReference>
<dbReference type="EMBL" id="UOFI01000023">
    <property type="protein sequence ID" value="VAW62607.1"/>
    <property type="molecule type" value="Genomic_DNA"/>
</dbReference>
<keyword evidence="10 12" id="KW-0472">Membrane</keyword>
<organism evidence="14">
    <name type="scientific">hydrothermal vent metagenome</name>
    <dbReference type="NCBI Taxonomy" id="652676"/>
    <lineage>
        <taxon>unclassified sequences</taxon>
        <taxon>metagenomes</taxon>
        <taxon>ecological metagenomes</taxon>
    </lineage>
</organism>
<dbReference type="PANTHER" id="PTHR30529">
    <property type="entry name" value="CYTOCHROME B561"/>
    <property type="match status" value="1"/>
</dbReference>
<evidence type="ECO:0000256" key="2">
    <source>
        <dbReference type="ARBA" id="ARBA00022448"/>
    </source>
</evidence>
<dbReference type="InterPro" id="IPR016174">
    <property type="entry name" value="Di-haem_cyt_TM"/>
</dbReference>
<dbReference type="InterPro" id="IPR052168">
    <property type="entry name" value="Cytochrome_b561_oxidase"/>
</dbReference>
<name>A0A3B0XHK9_9ZZZZ</name>
<evidence type="ECO:0000256" key="1">
    <source>
        <dbReference type="ARBA" id="ARBA00004651"/>
    </source>
</evidence>
<evidence type="ECO:0000256" key="7">
    <source>
        <dbReference type="ARBA" id="ARBA00022982"/>
    </source>
</evidence>
<keyword evidence="3" id="KW-1003">Cell membrane</keyword>
<evidence type="ECO:0000256" key="3">
    <source>
        <dbReference type="ARBA" id="ARBA00022475"/>
    </source>
</evidence>
<evidence type="ECO:0000256" key="9">
    <source>
        <dbReference type="ARBA" id="ARBA00023004"/>
    </source>
</evidence>
<evidence type="ECO:0000256" key="10">
    <source>
        <dbReference type="ARBA" id="ARBA00023136"/>
    </source>
</evidence>
<evidence type="ECO:0000256" key="8">
    <source>
        <dbReference type="ARBA" id="ARBA00022989"/>
    </source>
</evidence>
<gene>
    <name evidence="14" type="ORF">MNBD_GAMMA09-3796</name>
</gene>
<sequence>MNTMRFKNSNLYYGWVSIVLHWFMAIALIGLYFLGDYMVDLDYYDAWYHKGPALHKSAGILLAAVLVFRFIWNYSQTRPKPQAASISLYLLARVAHLMLYLITALLIISGYLISTAKGQGIEVFNFFELPAILSDSSERGELSGKVHAVLGTVLALMTALHIVAALVHHYVFKDDTLKIMLLTKKHPD</sequence>
<evidence type="ECO:0000313" key="14">
    <source>
        <dbReference type="EMBL" id="VAW62607.1"/>
    </source>
</evidence>
<keyword evidence="6" id="KW-0479">Metal-binding</keyword>
<dbReference type="GO" id="GO:0005886">
    <property type="term" value="C:plasma membrane"/>
    <property type="evidence" value="ECO:0007669"/>
    <property type="project" value="UniProtKB-SubCell"/>
</dbReference>
<evidence type="ECO:0000256" key="4">
    <source>
        <dbReference type="ARBA" id="ARBA00022617"/>
    </source>
</evidence>
<reference evidence="14" key="1">
    <citation type="submission" date="2018-06" db="EMBL/GenBank/DDBJ databases">
        <authorList>
            <person name="Zhirakovskaya E."/>
        </authorList>
    </citation>
    <scope>NUCLEOTIDE SEQUENCE</scope>
</reference>
<evidence type="ECO:0000259" key="13">
    <source>
        <dbReference type="Pfam" id="PF01292"/>
    </source>
</evidence>
<feature type="transmembrane region" description="Helical" evidence="12">
    <location>
        <begin position="86"/>
        <end position="113"/>
    </location>
</feature>
<evidence type="ECO:0000256" key="5">
    <source>
        <dbReference type="ARBA" id="ARBA00022692"/>
    </source>
</evidence>
<keyword evidence="7" id="KW-0249">Electron transport</keyword>
<dbReference type="SUPFAM" id="SSF81342">
    <property type="entry name" value="Transmembrane di-heme cytochromes"/>
    <property type="match status" value="1"/>
</dbReference>
<feature type="transmembrane region" description="Helical" evidence="12">
    <location>
        <begin position="54"/>
        <end position="74"/>
    </location>
</feature>
<comment type="subcellular location">
    <subcellularLocation>
        <location evidence="1">Cell membrane</location>
        <topology evidence="1">Multi-pass membrane protein</topology>
    </subcellularLocation>
</comment>
<dbReference type="AlphaFoldDB" id="A0A3B0XHK9"/>
<dbReference type="GO" id="GO:0046872">
    <property type="term" value="F:metal ion binding"/>
    <property type="evidence" value="ECO:0007669"/>
    <property type="project" value="UniProtKB-KW"/>
</dbReference>
<dbReference type="Gene3D" id="1.20.950.20">
    <property type="entry name" value="Transmembrane di-heme cytochromes, Chain C"/>
    <property type="match status" value="1"/>
</dbReference>
<protein>
    <submittedName>
        <fullName evidence="14">Cytochrome B561</fullName>
    </submittedName>
</protein>
<proteinExistence type="inferred from homology"/>
<keyword evidence="2" id="KW-0813">Transport</keyword>
<evidence type="ECO:0000256" key="6">
    <source>
        <dbReference type="ARBA" id="ARBA00022723"/>
    </source>
</evidence>